<accession>A0A178TIM2</accession>
<keyword evidence="4" id="KW-1185">Reference proteome</keyword>
<evidence type="ECO:0000313" key="5">
    <source>
        <dbReference type="Proteomes" id="UP000286434"/>
    </source>
</evidence>
<dbReference type="Gene3D" id="3.90.1200.10">
    <property type="match status" value="1"/>
</dbReference>
<evidence type="ECO:0000313" key="3">
    <source>
        <dbReference type="EMBL" id="RWU07867.1"/>
    </source>
</evidence>
<dbReference type="OrthoDB" id="2363646at2"/>
<protein>
    <submittedName>
        <fullName evidence="3">Aminoglycoside phosphotransferase family protein</fullName>
    </submittedName>
    <submittedName>
        <fullName evidence="2">Aminoglycoside phosphotransferase-related protein</fullName>
    </submittedName>
</protein>
<reference evidence="2 4" key="1">
    <citation type="submission" date="2016-03" db="EMBL/GenBank/DDBJ databases">
        <title>Spore heat resistance.</title>
        <authorList>
            <person name="Boekhorst J."/>
            <person name="Berendsen E.M."/>
            <person name="Wells-Bennik M.H."/>
            <person name="Kuipers O.P."/>
        </authorList>
    </citation>
    <scope>NUCLEOTIDE SEQUENCE [LARGE SCALE GENOMIC DNA]</scope>
    <source>
        <strain evidence="2 4">AF16</strain>
    </source>
</reference>
<dbReference type="EMBL" id="SBBW01000102">
    <property type="protein sequence ID" value="RWU07867.1"/>
    <property type="molecule type" value="Genomic_DNA"/>
</dbReference>
<dbReference type="InterPro" id="IPR002575">
    <property type="entry name" value="Aminoglycoside_PTrfase"/>
</dbReference>
<proteinExistence type="predicted"/>
<dbReference type="GO" id="GO:0016740">
    <property type="term" value="F:transferase activity"/>
    <property type="evidence" value="ECO:0007669"/>
    <property type="project" value="UniProtKB-KW"/>
</dbReference>
<dbReference type="EMBL" id="LUCQ01000056">
    <property type="protein sequence ID" value="OAO81203.1"/>
    <property type="molecule type" value="Genomic_DNA"/>
</dbReference>
<evidence type="ECO:0000313" key="4">
    <source>
        <dbReference type="Proteomes" id="UP000078336"/>
    </source>
</evidence>
<dbReference type="SUPFAM" id="SSF56112">
    <property type="entry name" value="Protein kinase-like (PK-like)"/>
    <property type="match status" value="1"/>
</dbReference>
<dbReference type="InterPro" id="IPR011009">
    <property type="entry name" value="Kinase-like_dom_sf"/>
</dbReference>
<dbReference type="Pfam" id="PF01636">
    <property type="entry name" value="APH"/>
    <property type="match status" value="1"/>
</dbReference>
<organism evidence="2 4">
    <name type="scientific">Anoxybacillus flavithermus</name>
    <dbReference type="NCBI Taxonomy" id="33934"/>
    <lineage>
        <taxon>Bacteria</taxon>
        <taxon>Bacillati</taxon>
        <taxon>Bacillota</taxon>
        <taxon>Bacilli</taxon>
        <taxon>Bacillales</taxon>
        <taxon>Anoxybacillaceae</taxon>
        <taxon>Anoxybacillus</taxon>
    </lineage>
</organism>
<dbReference type="Proteomes" id="UP000078336">
    <property type="component" value="Unassembled WGS sequence"/>
</dbReference>
<name>A0A178TIM2_9BACL</name>
<dbReference type="PATRIC" id="fig|33934.7.peg.2955"/>
<gene>
    <name evidence="3" type="ORF">EA138_13425</name>
    <name evidence="2" type="ORF">TAF16_0801</name>
</gene>
<dbReference type="RefSeq" id="WP_064214045.1">
    <property type="nucleotide sequence ID" value="NZ_JABJUT010000084.1"/>
</dbReference>
<reference evidence="3 5" key="2">
    <citation type="submission" date="2019-01" db="EMBL/GenBank/DDBJ databases">
        <title>Anoxybacillus flavithermus in powdered infant formula.</title>
        <authorList>
            <person name="Rhee M.S."/>
            <person name="Choi I.-G."/>
            <person name="Cho T.J."/>
            <person name="Park B."/>
        </authorList>
    </citation>
    <scope>NUCLEOTIDE SEQUENCE [LARGE SCALE GENOMIC DNA]</scope>
    <source>
        <strain evidence="3 5">FHS-PPAM212</strain>
    </source>
</reference>
<dbReference type="AlphaFoldDB" id="A0A178TIM2"/>
<feature type="domain" description="Aminoglycoside phosphotransferase" evidence="1">
    <location>
        <begin position="23"/>
        <end position="217"/>
    </location>
</feature>
<dbReference type="Gene3D" id="3.30.200.150">
    <property type="match status" value="1"/>
</dbReference>
<keyword evidence="2" id="KW-0808">Transferase</keyword>
<evidence type="ECO:0000313" key="2">
    <source>
        <dbReference type="EMBL" id="OAO81203.1"/>
    </source>
</evidence>
<sequence>MDIQEIIKELVNKKIIHSNTIEYKQLNGGTISNLYLLGNSDNAKYVVKLNEPQVLESEAYFLDFYKDVNLLPKLLYVGQSYNYIVYSFISGSTNYVRKNKKEILKALVQRLINNYKTVPHSVGWGWANEPTDSWQGFLLNRVIEANKILDSHLEKDDLNFVLELVKSPNRNSFNREPFLLHGDCGVHNFIFNEGQLCGVIDPTPVFGEPLYDLIYAFCSSPDDLTKETINSAASHLIIKGNKSEQLLYEEVLIGLYLRLATCIRHHPNDLEDYLKAWNYWKNIIKDT</sequence>
<evidence type="ECO:0000259" key="1">
    <source>
        <dbReference type="Pfam" id="PF01636"/>
    </source>
</evidence>
<dbReference type="Proteomes" id="UP000286434">
    <property type="component" value="Unassembled WGS sequence"/>
</dbReference>
<comment type="caution">
    <text evidence="2">The sequence shown here is derived from an EMBL/GenBank/DDBJ whole genome shotgun (WGS) entry which is preliminary data.</text>
</comment>